<dbReference type="EMBL" id="OIVN01006241">
    <property type="protein sequence ID" value="SPD28676.1"/>
    <property type="molecule type" value="Genomic_DNA"/>
</dbReference>
<feature type="transmembrane region" description="Helical" evidence="1">
    <location>
        <begin position="30"/>
        <end position="50"/>
    </location>
</feature>
<reference evidence="3" key="1">
    <citation type="submission" date="2018-02" db="EMBL/GenBank/DDBJ databases">
        <authorList>
            <person name="Cohen D.B."/>
            <person name="Kent A.D."/>
        </authorList>
    </citation>
    <scope>NUCLEOTIDE SEQUENCE</scope>
</reference>
<keyword evidence="1" id="KW-0472">Membrane</keyword>
<evidence type="ECO:0008006" key="5">
    <source>
        <dbReference type="Google" id="ProtNLM"/>
    </source>
</evidence>
<accession>A0A2N9FEP5</accession>
<protein>
    <recommendedName>
        <fullName evidence="5">Secreted protein</fullName>
    </recommendedName>
</protein>
<evidence type="ECO:0000313" key="3">
    <source>
        <dbReference type="EMBL" id="SPC89337.1"/>
    </source>
</evidence>
<evidence type="ECO:0000256" key="2">
    <source>
        <dbReference type="SAM" id="SignalP"/>
    </source>
</evidence>
<gene>
    <name evidence="3" type="ORF">FSB_LOCUS17219</name>
    <name evidence="4" type="ORF">FSB_LOCUS56558</name>
</gene>
<evidence type="ECO:0000313" key="4">
    <source>
        <dbReference type="EMBL" id="SPD28676.1"/>
    </source>
</evidence>
<proteinExistence type="predicted"/>
<keyword evidence="1" id="KW-0812">Transmembrane</keyword>
<keyword evidence="2" id="KW-0732">Signal</keyword>
<feature type="chain" id="PRO_5015084601" description="Secreted protein" evidence="2">
    <location>
        <begin position="21"/>
        <end position="70"/>
    </location>
</feature>
<dbReference type="EMBL" id="OIVN01001059">
    <property type="protein sequence ID" value="SPC89337.1"/>
    <property type="molecule type" value="Genomic_DNA"/>
</dbReference>
<name>A0A2N9FEP5_FAGSY</name>
<sequence>MWPTLIPSLPFLFLLSCLDRNPPSHHLHPFVPFGSVFFLSPPFLSCLGGLRRSPRVARDSSGVPLFLRRD</sequence>
<feature type="signal peptide" evidence="2">
    <location>
        <begin position="1"/>
        <end position="20"/>
    </location>
</feature>
<organism evidence="3">
    <name type="scientific">Fagus sylvatica</name>
    <name type="common">Beechnut</name>
    <dbReference type="NCBI Taxonomy" id="28930"/>
    <lineage>
        <taxon>Eukaryota</taxon>
        <taxon>Viridiplantae</taxon>
        <taxon>Streptophyta</taxon>
        <taxon>Embryophyta</taxon>
        <taxon>Tracheophyta</taxon>
        <taxon>Spermatophyta</taxon>
        <taxon>Magnoliopsida</taxon>
        <taxon>eudicotyledons</taxon>
        <taxon>Gunneridae</taxon>
        <taxon>Pentapetalae</taxon>
        <taxon>rosids</taxon>
        <taxon>fabids</taxon>
        <taxon>Fagales</taxon>
        <taxon>Fagaceae</taxon>
        <taxon>Fagus</taxon>
    </lineage>
</organism>
<keyword evidence="1" id="KW-1133">Transmembrane helix</keyword>
<evidence type="ECO:0000256" key="1">
    <source>
        <dbReference type="SAM" id="Phobius"/>
    </source>
</evidence>
<dbReference type="AlphaFoldDB" id="A0A2N9FEP5"/>